<keyword evidence="2" id="KW-0238">DNA-binding</keyword>
<dbReference type="Pfam" id="PF02899">
    <property type="entry name" value="Phage_int_SAM_1"/>
    <property type="match status" value="1"/>
</dbReference>
<evidence type="ECO:0000313" key="6">
    <source>
        <dbReference type="Proteomes" id="UP001237823"/>
    </source>
</evidence>
<dbReference type="InterPro" id="IPR013762">
    <property type="entry name" value="Integrase-like_cat_sf"/>
</dbReference>
<evidence type="ECO:0000256" key="1">
    <source>
        <dbReference type="ARBA" id="ARBA00008857"/>
    </source>
</evidence>
<dbReference type="SUPFAM" id="SSF56349">
    <property type="entry name" value="DNA breaking-rejoining enzymes"/>
    <property type="match status" value="1"/>
</dbReference>
<name>A0ABT7T7W6_9MICO</name>
<organism evidence="5 6">
    <name type="scientific">Curtobacterium citri</name>
    <dbReference type="NCBI Taxonomy" id="3055139"/>
    <lineage>
        <taxon>Bacteria</taxon>
        <taxon>Bacillati</taxon>
        <taxon>Actinomycetota</taxon>
        <taxon>Actinomycetes</taxon>
        <taxon>Micrococcales</taxon>
        <taxon>Microbacteriaceae</taxon>
        <taxon>Curtobacterium</taxon>
    </lineage>
</organism>
<sequence length="434" mass="47860">MVPHDLPPVSAPVITIDGIIENDATAWLREVDARSGLRRTKTALTRADSLRSFLNYVLAQNTSIRGATNAHIIGYIRTRTTGPKRVSGNTIASDRSTIRGFYEWLRDERGIPLPITLDELRTPNGPVLSMREGRGIPKASAAQTPLEPPQIDELLAAATTRNNGQNYTAARDAAFISLGLACGARADTLAHLLTYEIPESPRSTLRNPSPIEGDLIEMRLPAAVSKTNREVVLPAIRRHLDRVRRFINPETGARRHQLDRWTPPENAIRVATGPTAKFRGIVDTDGNRRSFNTMTAEDRRRLVTETNEPAMIFLTVHRGRPLSERSAEEIVSTVSAEAEHRAEQAGTVFPHVTTHDLRGTYATHLAALFYFGVPTSAGRDLDGKPHRVNIQSAVKMASTGLGHINARTTQLYIQQVGLMAGQYSINAFLGREQR</sequence>
<keyword evidence="6" id="KW-1185">Reference proteome</keyword>
<evidence type="ECO:0000313" key="5">
    <source>
        <dbReference type="EMBL" id="MDM7885671.1"/>
    </source>
</evidence>
<gene>
    <name evidence="5" type="ORF">QUG92_11205</name>
</gene>
<evidence type="ECO:0000256" key="3">
    <source>
        <dbReference type="ARBA" id="ARBA00023172"/>
    </source>
</evidence>
<dbReference type="Gene3D" id="1.10.443.10">
    <property type="entry name" value="Intergrase catalytic core"/>
    <property type="match status" value="1"/>
</dbReference>
<protein>
    <submittedName>
        <fullName evidence="5">Tyrosine-type recombinase/integrase</fullName>
    </submittedName>
</protein>
<keyword evidence="3" id="KW-0233">DNA recombination</keyword>
<feature type="domain" description="Integrase SAM-like N-terminal" evidence="4">
    <location>
        <begin position="40"/>
        <end position="108"/>
    </location>
</feature>
<dbReference type="InterPro" id="IPR004107">
    <property type="entry name" value="Integrase_SAM-like_N"/>
</dbReference>
<reference evidence="5 6" key="1">
    <citation type="submission" date="2023-06" db="EMBL/GenBank/DDBJ databases">
        <authorList>
            <person name="Feng G."/>
            <person name="Li J."/>
            <person name="Zhu H."/>
        </authorList>
    </citation>
    <scope>NUCLEOTIDE SEQUENCE [LARGE SCALE GENOMIC DNA]</scope>
    <source>
        <strain evidence="5 6">RHCKG23</strain>
    </source>
</reference>
<dbReference type="EMBL" id="JAUCML010000006">
    <property type="protein sequence ID" value="MDM7885671.1"/>
    <property type="molecule type" value="Genomic_DNA"/>
</dbReference>
<dbReference type="InterPro" id="IPR011010">
    <property type="entry name" value="DNA_brk_join_enz"/>
</dbReference>
<evidence type="ECO:0000259" key="4">
    <source>
        <dbReference type="Pfam" id="PF02899"/>
    </source>
</evidence>
<dbReference type="InterPro" id="IPR050090">
    <property type="entry name" value="Tyrosine_recombinase_XerCD"/>
</dbReference>
<dbReference type="Gene3D" id="1.10.150.130">
    <property type="match status" value="1"/>
</dbReference>
<dbReference type="PANTHER" id="PTHR30349:SF41">
    <property type="entry name" value="INTEGRASE_RECOMBINASE PROTEIN MJ0367-RELATED"/>
    <property type="match status" value="1"/>
</dbReference>
<evidence type="ECO:0000256" key="2">
    <source>
        <dbReference type="ARBA" id="ARBA00023125"/>
    </source>
</evidence>
<dbReference type="InterPro" id="IPR010998">
    <property type="entry name" value="Integrase_recombinase_N"/>
</dbReference>
<comment type="similarity">
    <text evidence="1">Belongs to the 'phage' integrase family.</text>
</comment>
<comment type="caution">
    <text evidence="5">The sequence shown here is derived from an EMBL/GenBank/DDBJ whole genome shotgun (WGS) entry which is preliminary data.</text>
</comment>
<dbReference type="PANTHER" id="PTHR30349">
    <property type="entry name" value="PHAGE INTEGRASE-RELATED"/>
    <property type="match status" value="1"/>
</dbReference>
<dbReference type="RefSeq" id="WP_289459122.1">
    <property type="nucleotide sequence ID" value="NZ_JAUCML010000006.1"/>
</dbReference>
<dbReference type="Proteomes" id="UP001237823">
    <property type="component" value="Unassembled WGS sequence"/>
</dbReference>
<accession>A0ABT7T7W6</accession>
<proteinExistence type="inferred from homology"/>